<feature type="domain" description="ChsH2 rubredoxin-like zinc ribbon" evidence="3">
    <location>
        <begin position="348"/>
        <end position="372"/>
    </location>
</feature>
<dbReference type="AlphaFoldDB" id="A0A918GAI0"/>
<reference evidence="4" key="1">
    <citation type="journal article" date="2014" name="Int. J. Syst. Evol. Microbiol.">
        <title>Complete genome sequence of Corynebacterium casei LMG S-19264T (=DSM 44701T), isolated from a smear-ripened cheese.</title>
        <authorList>
            <consortium name="US DOE Joint Genome Institute (JGI-PGF)"/>
            <person name="Walter F."/>
            <person name="Albersmeier A."/>
            <person name="Kalinowski J."/>
            <person name="Ruckert C."/>
        </authorList>
    </citation>
    <scope>NUCLEOTIDE SEQUENCE</scope>
    <source>
        <strain evidence="4">JCM 4386</strain>
    </source>
</reference>
<gene>
    <name evidence="4" type="ORF">GCM10010269_77330</name>
</gene>
<organism evidence="4 5">
    <name type="scientific">Streptomyces humidus</name>
    <dbReference type="NCBI Taxonomy" id="52259"/>
    <lineage>
        <taxon>Bacteria</taxon>
        <taxon>Bacillati</taxon>
        <taxon>Actinomycetota</taxon>
        <taxon>Actinomycetes</taxon>
        <taxon>Kitasatosporales</taxon>
        <taxon>Streptomycetaceae</taxon>
        <taxon>Streptomyces</taxon>
    </lineage>
</organism>
<reference evidence="4" key="2">
    <citation type="submission" date="2020-09" db="EMBL/GenBank/DDBJ databases">
        <authorList>
            <person name="Sun Q."/>
            <person name="Ohkuma M."/>
        </authorList>
    </citation>
    <scope>NUCLEOTIDE SEQUENCE</scope>
    <source>
        <strain evidence="4">JCM 4386</strain>
    </source>
</reference>
<dbReference type="InterPro" id="IPR002878">
    <property type="entry name" value="ChsH2_C"/>
</dbReference>
<name>A0A918GAI0_9ACTN</name>
<protein>
    <recommendedName>
        <fullName evidence="6">Hydroxymethylglutaryl-CoA synthase</fullName>
    </recommendedName>
</protein>
<evidence type="ECO:0000313" key="5">
    <source>
        <dbReference type="Proteomes" id="UP000606194"/>
    </source>
</evidence>
<proteinExistence type="predicted"/>
<dbReference type="Proteomes" id="UP000606194">
    <property type="component" value="Unassembled WGS sequence"/>
</dbReference>
<dbReference type="Pfam" id="PF12172">
    <property type="entry name" value="zf-ChsH2"/>
    <property type="match status" value="1"/>
</dbReference>
<dbReference type="InterPro" id="IPR022002">
    <property type="entry name" value="ChsH2_Znr"/>
</dbReference>
<dbReference type="EMBL" id="BMTL01000051">
    <property type="protein sequence ID" value="GGS27230.1"/>
    <property type="molecule type" value="Genomic_DNA"/>
</dbReference>
<keyword evidence="5" id="KW-1185">Reference proteome</keyword>
<dbReference type="RefSeq" id="WP_190153996.1">
    <property type="nucleotide sequence ID" value="NZ_BMTL01000051.1"/>
</dbReference>
<dbReference type="InterPro" id="IPR052513">
    <property type="entry name" value="Thioester_dehydratase-like"/>
</dbReference>
<dbReference type="InterPro" id="IPR016039">
    <property type="entry name" value="Thiolase-like"/>
</dbReference>
<dbReference type="Gene3D" id="6.10.30.10">
    <property type="match status" value="1"/>
</dbReference>
<feature type="region of interest" description="Disordered" evidence="1">
    <location>
        <begin position="320"/>
        <end position="343"/>
    </location>
</feature>
<dbReference type="Pfam" id="PF01796">
    <property type="entry name" value="OB_ChsH2_C"/>
    <property type="match status" value="1"/>
</dbReference>
<comment type="caution">
    <text evidence="4">The sequence shown here is derived from an EMBL/GenBank/DDBJ whole genome shotgun (WGS) entry which is preliminary data.</text>
</comment>
<sequence length="472" mass="49524">MSPSPYGIVSYAAYLPRHRLQREELGTALGIKAGRGARIAASFDEDSTTMGVEAARRALPGRGAPDALYFATTSPAYLDKTNAAALHAALGLPHEAFATDLAGSARSGIAALRAACLGGGLAVLSDVRTGRPGSADERDGGDGAAAFLFGAADEAVAEIVAHTAATAEFLDRWRVPENRAGEQWEERFGLERYLPLIEDAGQRALKAAGTGQPDHVLLVSPNAAVRKRATKLFPARLSVSGSPLGHTGAADAGLALADALDRVGADETILLLSAADGCDAVLLRTTDRLPAARQPEPLAGQLAAGRPVSYTTYLTWRGWLDREPPRRPEPDRPAGPPSARGERWKFGFTGSRCENCGFVHLPPARVCKECGAVDAMMPVALAGARGTVATYTVDRLAYSPSPPLIDAVVDFDGGGRCTLEIADGAADELAVGTRVEPVFRRLHTAGGVHNYFWKARLTARTAADVSSREGTG</sequence>
<dbReference type="Gene3D" id="3.40.47.10">
    <property type="match status" value="1"/>
</dbReference>
<evidence type="ECO:0008006" key="6">
    <source>
        <dbReference type="Google" id="ProtNLM"/>
    </source>
</evidence>
<evidence type="ECO:0000259" key="3">
    <source>
        <dbReference type="Pfam" id="PF12172"/>
    </source>
</evidence>
<accession>A0A918GAI0</accession>
<dbReference type="SUPFAM" id="SSF53901">
    <property type="entry name" value="Thiolase-like"/>
    <property type="match status" value="2"/>
</dbReference>
<evidence type="ECO:0000313" key="4">
    <source>
        <dbReference type="EMBL" id="GGS27230.1"/>
    </source>
</evidence>
<evidence type="ECO:0000259" key="2">
    <source>
        <dbReference type="Pfam" id="PF01796"/>
    </source>
</evidence>
<dbReference type="PANTHER" id="PTHR34075:SF5">
    <property type="entry name" value="BLR3430 PROTEIN"/>
    <property type="match status" value="1"/>
</dbReference>
<dbReference type="GO" id="GO:0016747">
    <property type="term" value="F:acyltransferase activity, transferring groups other than amino-acyl groups"/>
    <property type="evidence" value="ECO:0007669"/>
    <property type="project" value="UniProtKB-ARBA"/>
</dbReference>
<dbReference type="InterPro" id="IPR012340">
    <property type="entry name" value="NA-bd_OB-fold"/>
</dbReference>
<dbReference type="PANTHER" id="PTHR34075">
    <property type="entry name" value="BLR3430 PROTEIN"/>
    <property type="match status" value="1"/>
</dbReference>
<feature type="domain" description="ChsH2 C-terminal OB-fold" evidence="2">
    <location>
        <begin position="379"/>
        <end position="440"/>
    </location>
</feature>
<evidence type="ECO:0000256" key="1">
    <source>
        <dbReference type="SAM" id="MobiDB-lite"/>
    </source>
</evidence>
<dbReference type="SUPFAM" id="SSF50249">
    <property type="entry name" value="Nucleic acid-binding proteins"/>
    <property type="match status" value="1"/>
</dbReference>
<feature type="compositionally biased region" description="Basic and acidic residues" evidence="1">
    <location>
        <begin position="320"/>
        <end position="332"/>
    </location>
</feature>